<dbReference type="AlphaFoldDB" id="A0A5C6M347"/>
<dbReference type="GO" id="GO:0009691">
    <property type="term" value="P:cytokinin biosynthetic process"/>
    <property type="evidence" value="ECO:0007669"/>
    <property type="project" value="InterPro"/>
</dbReference>
<comment type="catalytic activity">
    <reaction evidence="1">
        <text>AMP + H2O = D-ribose 5-phosphate + adenine</text>
        <dbReference type="Rhea" id="RHEA:20129"/>
        <dbReference type="ChEBI" id="CHEBI:15377"/>
        <dbReference type="ChEBI" id="CHEBI:16708"/>
        <dbReference type="ChEBI" id="CHEBI:78346"/>
        <dbReference type="ChEBI" id="CHEBI:456215"/>
        <dbReference type="EC" id="3.2.2.4"/>
    </reaction>
</comment>
<dbReference type="PANTHER" id="PTHR43393">
    <property type="entry name" value="CYTOKININ RIBOSIDE 5'-MONOPHOSPHATE PHOSPHORIBOHYDROLASE"/>
    <property type="match status" value="1"/>
</dbReference>
<dbReference type="NCBIfam" id="TIGR00730">
    <property type="entry name" value="Rossman fold protein, TIGR00730 family"/>
    <property type="match status" value="1"/>
</dbReference>
<dbReference type="InterPro" id="IPR031100">
    <property type="entry name" value="LOG_fam"/>
</dbReference>
<dbReference type="Gene3D" id="3.40.50.450">
    <property type="match status" value="1"/>
</dbReference>
<evidence type="ECO:0000313" key="5">
    <source>
        <dbReference type="Proteomes" id="UP000321083"/>
    </source>
</evidence>
<proteinExistence type="predicted"/>
<gene>
    <name evidence="4" type="ORF">E3A20_18340</name>
</gene>
<dbReference type="EMBL" id="SRHE01000410">
    <property type="protein sequence ID" value="TWW09038.1"/>
    <property type="molecule type" value="Genomic_DNA"/>
</dbReference>
<dbReference type="InterPro" id="IPR005269">
    <property type="entry name" value="LOG"/>
</dbReference>
<evidence type="ECO:0000313" key="4">
    <source>
        <dbReference type="EMBL" id="TWW09038.1"/>
    </source>
</evidence>
<dbReference type="SUPFAM" id="SSF102405">
    <property type="entry name" value="MCP/YpsA-like"/>
    <property type="match status" value="1"/>
</dbReference>
<sequence>MNARQPLRHPHESESDVIEHVPVLRTHDELIAEIKATADKLSGDNASRGDLKILSRALKELRYAFKVFAPWRRNRKVSVFGSARTSPEHPTWHAAEQFGRRMAQEGWMVVTGAGAGIMEAAHRGSGRDMAMGLNILLPFEQQANPVIAGDPKLVSLKYFFTRKLMFVKEVHAIVTCPGGFGTLDEAFETLTLVQTGKRDLMPLVMLDQPGGTFWKDFSQYIQNHLLSAGLISPADMSLFKVTDSVEQAVEEVLGFYSVYNSMRFIGERLILRLHIAPDDQLLQRLNDEFSDICAKGRIERAETHRVEADDEHLAQLPRLALFPDRRAVGRLRQMIDLLNCELEGHCTGPQP</sequence>
<protein>
    <recommendedName>
        <fullName evidence="3">AMP nucleosidase</fullName>
        <ecNumber evidence="2">3.2.2.4</ecNumber>
    </recommendedName>
    <alternativeName>
        <fullName evidence="3">AMP nucleosidase</fullName>
    </alternativeName>
</protein>
<dbReference type="GO" id="GO:0008714">
    <property type="term" value="F:AMP nucleosidase activity"/>
    <property type="evidence" value="ECO:0007669"/>
    <property type="project" value="UniProtKB-EC"/>
</dbReference>
<reference evidence="4 5" key="1">
    <citation type="submission" date="2019-08" db="EMBL/GenBank/DDBJ databases">
        <title>100 year-old enigma solved: identification of Planctomyces bekefii, the type genus and species of the phylum Planctomycetes.</title>
        <authorList>
            <person name="Svetlana D.N."/>
            <person name="Overmann J."/>
        </authorList>
    </citation>
    <scope>NUCLEOTIDE SEQUENCE [LARGE SCALE GENOMIC DNA]</scope>
    <source>
        <strain evidence="4">Phe10_nw2017</strain>
    </source>
</reference>
<dbReference type="Proteomes" id="UP000321083">
    <property type="component" value="Unassembled WGS sequence"/>
</dbReference>
<name>A0A5C6M347_9PLAN</name>
<comment type="caution">
    <text evidence="4">The sequence shown here is derived from an EMBL/GenBank/DDBJ whole genome shotgun (WGS) entry which is preliminary data.</text>
</comment>
<organism evidence="4 5">
    <name type="scientific">Planctomyces bekefii</name>
    <dbReference type="NCBI Taxonomy" id="1653850"/>
    <lineage>
        <taxon>Bacteria</taxon>
        <taxon>Pseudomonadati</taxon>
        <taxon>Planctomycetota</taxon>
        <taxon>Planctomycetia</taxon>
        <taxon>Planctomycetales</taxon>
        <taxon>Planctomycetaceae</taxon>
        <taxon>Planctomyces</taxon>
    </lineage>
</organism>
<evidence type="ECO:0000256" key="3">
    <source>
        <dbReference type="ARBA" id="ARBA00031983"/>
    </source>
</evidence>
<reference evidence="4 5" key="2">
    <citation type="submission" date="2019-08" db="EMBL/GenBank/DDBJ databases">
        <authorList>
            <person name="Henke P."/>
        </authorList>
    </citation>
    <scope>NUCLEOTIDE SEQUENCE [LARGE SCALE GENOMIC DNA]</scope>
    <source>
        <strain evidence="4">Phe10_nw2017</strain>
    </source>
</reference>
<keyword evidence="5" id="KW-1185">Reference proteome</keyword>
<dbReference type="InterPro" id="IPR052341">
    <property type="entry name" value="LOG_family_nucleotidases"/>
</dbReference>
<dbReference type="EC" id="3.2.2.4" evidence="2"/>
<dbReference type="PANTHER" id="PTHR43393:SF2">
    <property type="entry name" value="CYTOKININ RIBOSIDE 5'-MONOPHOSPHATE PHOSPHORIBOHYDROLASE"/>
    <property type="match status" value="1"/>
</dbReference>
<dbReference type="GO" id="GO:0005829">
    <property type="term" value="C:cytosol"/>
    <property type="evidence" value="ECO:0007669"/>
    <property type="project" value="TreeGrafter"/>
</dbReference>
<evidence type="ECO:0000256" key="1">
    <source>
        <dbReference type="ARBA" id="ARBA00000274"/>
    </source>
</evidence>
<evidence type="ECO:0000256" key="2">
    <source>
        <dbReference type="ARBA" id="ARBA00011985"/>
    </source>
</evidence>
<accession>A0A5C6M347</accession>
<dbReference type="Pfam" id="PF03641">
    <property type="entry name" value="Lysine_decarbox"/>
    <property type="match status" value="1"/>
</dbReference>